<reference evidence="2 3" key="1">
    <citation type="submission" date="2024-07" db="EMBL/GenBank/DDBJ databases">
        <title>Marimonas sp.nov., isolated from tidal-flat sediment.</title>
        <authorList>
            <person name="Jayan J.N."/>
            <person name="Lee S.S."/>
        </authorList>
    </citation>
    <scope>NUCLEOTIDE SEQUENCE [LARGE SCALE GENOMIC DNA]</scope>
    <source>
        <strain evidence="2 3">MJW-29</strain>
    </source>
</reference>
<comment type="caution">
    <text evidence="2">The sequence shown here is derived from an EMBL/GenBank/DDBJ whole genome shotgun (WGS) entry which is preliminary data.</text>
</comment>
<gene>
    <name evidence="2" type="ORF">AB2B41_15760</name>
</gene>
<name>A0ABV3RRW1_9RHOB</name>
<evidence type="ECO:0000313" key="2">
    <source>
        <dbReference type="EMBL" id="MEW9921069.1"/>
    </source>
</evidence>
<keyword evidence="3" id="KW-1185">Reference proteome</keyword>
<proteinExistence type="predicted"/>
<sequence>MRGALLIAALLALSACERPHHGDGPHMGSDTHQQPSNYTPGIHMSGHANVGVYRRF</sequence>
<protein>
    <recommendedName>
        <fullName evidence="4">Lipoprotein</fullName>
    </recommendedName>
</protein>
<dbReference type="EMBL" id="JBFNXX010000012">
    <property type="protein sequence ID" value="MEW9921069.1"/>
    <property type="molecule type" value="Genomic_DNA"/>
</dbReference>
<evidence type="ECO:0000313" key="3">
    <source>
        <dbReference type="Proteomes" id="UP001556098"/>
    </source>
</evidence>
<organism evidence="2 3">
    <name type="scientific">Sulfitobacter sediminis</name>
    <dbReference type="NCBI Taxonomy" id="3234186"/>
    <lineage>
        <taxon>Bacteria</taxon>
        <taxon>Pseudomonadati</taxon>
        <taxon>Pseudomonadota</taxon>
        <taxon>Alphaproteobacteria</taxon>
        <taxon>Rhodobacterales</taxon>
        <taxon>Roseobacteraceae</taxon>
        <taxon>Sulfitobacter</taxon>
    </lineage>
</organism>
<dbReference type="PROSITE" id="PS51257">
    <property type="entry name" value="PROKAR_LIPOPROTEIN"/>
    <property type="match status" value="1"/>
</dbReference>
<dbReference type="Proteomes" id="UP001556098">
    <property type="component" value="Unassembled WGS sequence"/>
</dbReference>
<evidence type="ECO:0000256" key="1">
    <source>
        <dbReference type="SAM" id="MobiDB-lite"/>
    </source>
</evidence>
<evidence type="ECO:0008006" key="4">
    <source>
        <dbReference type="Google" id="ProtNLM"/>
    </source>
</evidence>
<dbReference type="RefSeq" id="WP_367878769.1">
    <property type="nucleotide sequence ID" value="NZ_JBFNXX010000012.1"/>
</dbReference>
<feature type="region of interest" description="Disordered" evidence="1">
    <location>
        <begin position="18"/>
        <end position="44"/>
    </location>
</feature>
<accession>A0ABV3RRW1</accession>
<feature type="compositionally biased region" description="Polar residues" evidence="1">
    <location>
        <begin position="30"/>
        <end position="39"/>
    </location>
</feature>